<sequence length="260" mass="29474">MSNKLASALAFIQEFMVGVSRRLDQIESSRQDPHLVGMVTNEIVPHASQTAQALPPRASLGIPFHLADHYETIPPPTVTVPPPIVTVKPRDCISTASLPAKFRMPYIERYNGIGCPKIHLRLYNTIMRAHMIDDARANIDVSRRELEATRQRSDKFISSFVSRWRAKVDLKSLVHATFSVEEAITRGLWTYTVLSPNSNEKKLIGSSSKSREVDTISYQHQRSAHHSPYRPPTVRVHSSHPQYQYQSVYVQQPYIAQTSM</sequence>
<dbReference type="EMBL" id="QGNW01000018">
    <property type="protein sequence ID" value="RVX15384.1"/>
    <property type="molecule type" value="Genomic_DNA"/>
</dbReference>
<comment type="caution">
    <text evidence="1">The sequence shown here is derived from an EMBL/GenBank/DDBJ whole genome shotgun (WGS) entry which is preliminary data.</text>
</comment>
<reference evidence="1 2" key="1">
    <citation type="journal article" date="2018" name="PLoS Genet.">
        <title>Population sequencing reveals clonal diversity and ancestral inbreeding in the grapevine cultivar Chardonnay.</title>
        <authorList>
            <person name="Roach M.J."/>
            <person name="Johnson D.L."/>
            <person name="Bohlmann J."/>
            <person name="van Vuuren H.J."/>
            <person name="Jones S.J."/>
            <person name="Pretorius I.S."/>
            <person name="Schmidt S.A."/>
            <person name="Borneman A.R."/>
        </authorList>
    </citation>
    <scope>NUCLEOTIDE SEQUENCE [LARGE SCALE GENOMIC DNA]</scope>
    <source>
        <strain evidence="2">cv. Chardonnay</strain>
        <tissue evidence="1">Leaf</tissue>
    </source>
</reference>
<protein>
    <submittedName>
        <fullName evidence="1">Uncharacterized protein</fullName>
    </submittedName>
</protein>
<gene>
    <name evidence="1" type="ORF">CK203_009042</name>
</gene>
<accession>A0A438K2E7</accession>
<organism evidence="1 2">
    <name type="scientific">Vitis vinifera</name>
    <name type="common">Grape</name>
    <dbReference type="NCBI Taxonomy" id="29760"/>
    <lineage>
        <taxon>Eukaryota</taxon>
        <taxon>Viridiplantae</taxon>
        <taxon>Streptophyta</taxon>
        <taxon>Embryophyta</taxon>
        <taxon>Tracheophyta</taxon>
        <taxon>Spermatophyta</taxon>
        <taxon>Magnoliopsida</taxon>
        <taxon>eudicotyledons</taxon>
        <taxon>Gunneridae</taxon>
        <taxon>Pentapetalae</taxon>
        <taxon>rosids</taxon>
        <taxon>Vitales</taxon>
        <taxon>Vitaceae</taxon>
        <taxon>Viteae</taxon>
        <taxon>Vitis</taxon>
    </lineage>
</organism>
<name>A0A438K2E7_VITVI</name>
<dbReference type="AlphaFoldDB" id="A0A438K2E7"/>
<proteinExistence type="predicted"/>
<evidence type="ECO:0000313" key="1">
    <source>
        <dbReference type="EMBL" id="RVX15384.1"/>
    </source>
</evidence>
<dbReference type="Proteomes" id="UP000288805">
    <property type="component" value="Unassembled WGS sequence"/>
</dbReference>
<evidence type="ECO:0000313" key="2">
    <source>
        <dbReference type="Proteomes" id="UP000288805"/>
    </source>
</evidence>